<reference evidence="1 2" key="1">
    <citation type="submission" date="2017-08" db="EMBL/GenBank/DDBJ databases">
        <title>Genomes of Fischerella (Mastigocladus) sp. strains.</title>
        <authorList>
            <person name="Miller S.R."/>
        </authorList>
    </citation>
    <scope>NUCLEOTIDE SEQUENCE [LARGE SCALE GENOMIC DNA]</scope>
    <source>
        <strain evidence="1 2">CCMEE 5323</strain>
    </source>
</reference>
<dbReference type="EMBL" id="NRQW01000171">
    <property type="protein sequence ID" value="PLZ91496.1"/>
    <property type="molecule type" value="Genomic_DNA"/>
</dbReference>
<evidence type="ECO:0000313" key="1">
    <source>
        <dbReference type="EMBL" id="PLZ91496.1"/>
    </source>
</evidence>
<name>A0A2N6K535_FISMU</name>
<dbReference type="AlphaFoldDB" id="A0A2N6K535"/>
<gene>
    <name evidence="1" type="ORF">CEN44_08570</name>
</gene>
<keyword evidence="2" id="KW-1185">Reference proteome</keyword>
<proteinExistence type="predicted"/>
<organism evidence="1 2">
    <name type="scientific">Fischerella muscicola CCMEE 5323</name>
    <dbReference type="NCBI Taxonomy" id="2019572"/>
    <lineage>
        <taxon>Bacteria</taxon>
        <taxon>Bacillati</taxon>
        <taxon>Cyanobacteriota</taxon>
        <taxon>Cyanophyceae</taxon>
        <taxon>Nostocales</taxon>
        <taxon>Hapalosiphonaceae</taxon>
        <taxon>Fischerella</taxon>
    </lineage>
</organism>
<accession>A0A2N6K535</accession>
<comment type="caution">
    <text evidence="1">The sequence shown here is derived from an EMBL/GenBank/DDBJ whole genome shotgun (WGS) entry which is preliminary data.</text>
</comment>
<dbReference type="RefSeq" id="WP_016866223.1">
    <property type="nucleotide sequence ID" value="NZ_CAWNVR010000256.1"/>
</dbReference>
<protein>
    <submittedName>
        <fullName evidence="1">Uncharacterized protein</fullName>
    </submittedName>
</protein>
<dbReference type="Proteomes" id="UP000235036">
    <property type="component" value="Unassembled WGS sequence"/>
</dbReference>
<sequence>MLKTTHYVITPSVERLLKLWVRRYIPDLSNLTLSQEISIASLMETASPEGRIQTAARLKNNLLDINSQMAWLQTKSLHNYIPNLLDFNEAKKITESALTVYKALLDIYQKQALYTAALTTKNSQFSLKFEDIFVAEFGILTIKELAYKMEPTLIKFQEQHMACKDWCTLGFMTTQLKFTNKLILNQITPIEKILLSPYIHFIEEQVAIPWQRVCAASAKHDIDSPVFTLVEQKLPAAEEIAKTVYYKLVELFPNHYSRSGLLSTPTVAHSSIRDLNMFQAYLWLCVLEESLIPIEQELVDLCVMVMEKLQVKWKVLQQWNQILIDEIISRVKPEHQKILLPYTQGMIQAFDR</sequence>
<evidence type="ECO:0000313" key="2">
    <source>
        <dbReference type="Proteomes" id="UP000235036"/>
    </source>
</evidence>